<dbReference type="SUPFAM" id="SSF81296">
    <property type="entry name" value="E set domains"/>
    <property type="match status" value="3"/>
</dbReference>
<dbReference type="InterPro" id="IPR032640">
    <property type="entry name" value="AMPK1_CBM"/>
</dbReference>
<reference evidence="3 4" key="1">
    <citation type="submission" date="2023-03" db="EMBL/GenBank/DDBJ databases">
        <title>Strain YYF002 represents a novel species in the genus Winogradskyella isolated from seawater.</title>
        <authorList>
            <person name="Fu Z.-Y."/>
        </authorList>
    </citation>
    <scope>NUCLEOTIDE SEQUENCE [LARGE SCALE GENOMIC DNA]</scope>
    <source>
        <strain evidence="3 4">YYF002</strain>
    </source>
</reference>
<dbReference type="RefSeq" id="WP_278006582.1">
    <property type="nucleotide sequence ID" value="NZ_JARSBN010000010.1"/>
</dbReference>
<dbReference type="InterPro" id="IPR014756">
    <property type="entry name" value="Ig_E-set"/>
</dbReference>
<name>A0ABT6G537_9FLAO</name>
<feature type="domain" description="AMP-activated protein kinase glycogen-binding" evidence="2">
    <location>
        <begin position="157"/>
        <end position="233"/>
    </location>
</feature>
<dbReference type="CDD" id="cd02859">
    <property type="entry name" value="E_set_AMPKbeta_like_N"/>
    <property type="match status" value="1"/>
</dbReference>
<dbReference type="CDD" id="cd07184">
    <property type="entry name" value="E_set_Isoamylase_like_N"/>
    <property type="match status" value="1"/>
</dbReference>
<dbReference type="Gene3D" id="2.60.40.10">
    <property type="entry name" value="Immunoglobulins"/>
    <property type="match status" value="3"/>
</dbReference>
<dbReference type="Pfam" id="PF16561">
    <property type="entry name" value="AMPK1_CBM"/>
    <property type="match status" value="2"/>
</dbReference>
<dbReference type="InterPro" id="IPR050827">
    <property type="entry name" value="CRP1_MDG1_kinase"/>
</dbReference>
<dbReference type="EMBL" id="JARSBN010000010">
    <property type="protein sequence ID" value="MDG4717159.1"/>
    <property type="molecule type" value="Genomic_DNA"/>
</dbReference>
<dbReference type="Proteomes" id="UP001529085">
    <property type="component" value="Unassembled WGS sequence"/>
</dbReference>
<dbReference type="PANTHER" id="PTHR10343:SF84">
    <property type="entry name" value="5'-AMP-ACTIVATED PROTEIN KINASE SUBUNIT BETA-1"/>
    <property type="match status" value="1"/>
</dbReference>
<dbReference type="InterPro" id="IPR013783">
    <property type="entry name" value="Ig-like_fold"/>
</dbReference>
<evidence type="ECO:0000313" key="3">
    <source>
        <dbReference type="EMBL" id="MDG4717159.1"/>
    </source>
</evidence>
<organism evidence="3 4">
    <name type="scientific">Winogradskyella marincola</name>
    <dbReference type="NCBI Taxonomy" id="3037795"/>
    <lineage>
        <taxon>Bacteria</taxon>
        <taxon>Pseudomonadati</taxon>
        <taxon>Bacteroidota</taxon>
        <taxon>Flavobacteriia</taxon>
        <taxon>Flavobacteriales</taxon>
        <taxon>Flavobacteriaceae</taxon>
        <taxon>Winogradskyella</taxon>
    </lineage>
</organism>
<dbReference type="PANTHER" id="PTHR10343">
    <property type="entry name" value="5'-AMP-ACTIVATED PROTEIN KINASE , BETA SUBUNIT"/>
    <property type="match status" value="1"/>
</dbReference>
<keyword evidence="4" id="KW-1185">Reference proteome</keyword>
<proteinExistence type="inferred from homology"/>
<feature type="domain" description="AMP-activated protein kinase glycogen-binding" evidence="2">
    <location>
        <begin position="243"/>
        <end position="315"/>
    </location>
</feature>
<gene>
    <name evidence="3" type="ORF">P7122_14830</name>
</gene>
<evidence type="ECO:0000259" key="2">
    <source>
        <dbReference type="Pfam" id="PF16561"/>
    </source>
</evidence>
<protein>
    <recommendedName>
        <fullName evidence="2">AMP-activated protein kinase glycogen-binding domain-containing protein</fullName>
    </recommendedName>
</protein>
<accession>A0ABT6G537</accession>
<comment type="similarity">
    <text evidence="1">Belongs to the 5'-AMP-activated protein kinase beta subunit family.</text>
</comment>
<evidence type="ECO:0000313" key="4">
    <source>
        <dbReference type="Proteomes" id="UP001529085"/>
    </source>
</evidence>
<comment type="caution">
    <text evidence="3">The sequence shown here is derived from an EMBL/GenBank/DDBJ whole genome shotgun (WGS) entry which is preliminary data.</text>
</comment>
<evidence type="ECO:0000256" key="1">
    <source>
        <dbReference type="ARBA" id="ARBA00010926"/>
    </source>
</evidence>
<sequence>MIIKNKILLPFLGLLFITISIHSQNQKGYKIKGDNLTFIFNVNDYPNIKNNGDDIDFVCVSGEFNDWTRDNDEWRMNKVSDSIYELKKDLSIFTSDFDWEFKFVVNGFHWAEPSSDFENIVDARDYGGQRLMTYNLKLYSAFATDYGNVTFKLKGYKDADRVILSGTFNRWDETGFKMKPTEDGWEVTLQLKPDIYQYKFIIDRHLWIVDPQNPSKVENEFGGYNSVIDVQKNVTFRLCEFKNAETVILSGDFNDWTEDEYKMTKVDDCWVYNKRLSGGKYHYKFIVDGKWITDPTNTVKEYDNDGNINSVCMVK</sequence>